<name>A0ACB8SR45_9AGAM</name>
<comment type="caution">
    <text evidence="1">The sequence shown here is derived from an EMBL/GenBank/DDBJ whole genome shotgun (WGS) entry which is preliminary data.</text>
</comment>
<evidence type="ECO:0000313" key="1">
    <source>
        <dbReference type="EMBL" id="KAI0058246.1"/>
    </source>
</evidence>
<protein>
    <submittedName>
        <fullName evidence="1">Uncharacterized protein</fullName>
    </submittedName>
</protein>
<organism evidence="1 2">
    <name type="scientific">Artomyces pyxidatus</name>
    <dbReference type="NCBI Taxonomy" id="48021"/>
    <lineage>
        <taxon>Eukaryota</taxon>
        <taxon>Fungi</taxon>
        <taxon>Dikarya</taxon>
        <taxon>Basidiomycota</taxon>
        <taxon>Agaricomycotina</taxon>
        <taxon>Agaricomycetes</taxon>
        <taxon>Russulales</taxon>
        <taxon>Auriscalpiaceae</taxon>
        <taxon>Artomyces</taxon>
    </lineage>
</organism>
<dbReference type="Proteomes" id="UP000814140">
    <property type="component" value="Unassembled WGS sequence"/>
</dbReference>
<accession>A0ACB8SR45</accession>
<dbReference type="EMBL" id="MU277237">
    <property type="protein sequence ID" value="KAI0058246.1"/>
    <property type="molecule type" value="Genomic_DNA"/>
</dbReference>
<reference evidence="1" key="1">
    <citation type="submission" date="2021-03" db="EMBL/GenBank/DDBJ databases">
        <authorList>
            <consortium name="DOE Joint Genome Institute"/>
            <person name="Ahrendt S."/>
            <person name="Looney B.P."/>
            <person name="Miyauchi S."/>
            <person name="Morin E."/>
            <person name="Drula E."/>
            <person name="Courty P.E."/>
            <person name="Chicoki N."/>
            <person name="Fauchery L."/>
            <person name="Kohler A."/>
            <person name="Kuo A."/>
            <person name="Labutti K."/>
            <person name="Pangilinan J."/>
            <person name="Lipzen A."/>
            <person name="Riley R."/>
            <person name="Andreopoulos W."/>
            <person name="He G."/>
            <person name="Johnson J."/>
            <person name="Barry K.W."/>
            <person name="Grigoriev I.V."/>
            <person name="Nagy L."/>
            <person name="Hibbett D."/>
            <person name="Henrissat B."/>
            <person name="Matheny P.B."/>
            <person name="Labbe J."/>
            <person name="Martin F."/>
        </authorList>
    </citation>
    <scope>NUCLEOTIDE SEQUENCE</scope>
    <source>
        <strain evidence="1">HHB10654</strain>
    </source>
</reference>
<gene>
    <name evidence="1" type="ORF">BV25DRAFT_1289321</name>
</gene>
<keyword evidence="2" id="KW-1185">Reference proteome</keyword>
<reference evidence="1" key="2">
    <citation type="journal article" date="2022" name="New Phytol.">
        <title>Evolutionary transition to the ectomycorrhizal habit in the genomes of a hyperdiverse lineage of mushroom-forming fungi.</title>
        <authorList>
            <person name="Looney B."/>
            <person name="Miyauchi S."/>
            <person name="Morin E."/>
            <person name="Drula E."/>
            <person name="Courty P.E."/>
            <person name="Kohler A."/>
            <person name="Kuo A."/>
            <person name="LaButti K."/>
            <person name="Pangilinan J."/>
            <person name="Lipzen A."/>
            <person name="Riley R."/>
            <person name="Andreopoulos W."/>
            <person name="He G."/>
            <person name="Johnson J."/>
            <person name="Nolan M."/>
            <person name="Tritt A."/>
            <person name="Barry K.W."/>
            <person name="Grigoriev I.V."/>
            <person name="Nagy L.G."/>
            <person name="Hibbett D."/>
            <person name="Henrissat B."/>
            <person name="Matheny P.B."/>
            <person name="Labbe J."/>
            <person name="Martin F.M."/>
        </authorList>
    </citation>
    <scope>NUCLEOTIDE SEQUENCE</scope>
    <source>
        <strain evidence="1">HHB10654</strain>
    </source>
</reference>
<proteinExistence type="predicted"/>
<sequence length="110" mass="12376">MQCNVLTSGKCCEIPGSTSFSPAYYVFTPPHTPQSPQIDSRILSSCSRPRRQRHDRGTHYLAIVEELSSFASTLLPTPPQSTFYLASPPIYSLTEFLVSLHELRESAMRR</sequence>
<evidence type="ECO:0000313" key="2">
    <source>
        <dbReference type="Proteomes" id="UP000814140"/>
    </source>
</evidence>